<dbReference type="RefSeq" id="WP_090693074.1">
    <property type="nucleotide sequence ID" value="NZ_FNCJ01000022.1"/>
</dbReference>
<dbReference type="AlphaFoldDB" id="A0A1G8KFQ1"/>
<evidence type="ECO:0000313" key="2">
    <source>
        <dbReference type="EMBL" id="SDI42251.1"/>
    </source>
</evidence>
<feature type="transmembrane region" description="Helical" evidence="1">
    <location>
        <begin position="20"/>
        <end position="38"/>
    </location>
</feature>
<feature type="transmembrane region" description="Helical" evidence="1">
    <location>
        <begin position="102"/>
        <end position="119"/>
    </location>
</feature>
<protein>
    <submittedName>
        <fullName evidence="2">Uncharacterized protein</fullName>
    </submittedName>
</protein>
<evidence type="ECO:0000313" key="3">
    <source>
        <dbReference type="Proteomes" id="UP000199706"/>
    </source>
</evidence>
<dbReference type="OrthoDB" id="6198573at2"/>
<sequence>METSNSAVNTTAPKSRLGAVLWTIIAILISFMATAANLPQHTRHLALKFVFVWIVGALLGVVGVRIGNTLRRAAKPDIIITSGGLQGMLGAKIFWSVGPQTVGLLISTVVGCSTLMGWLA</sequence>
<keyword evidence="1" id="KW-0472">Membrane</keyword>
<keyword evidence="1" id="KW-0812">Transmembrane</keyword>
<organism evidence="2 3">
    <name type="scientific">Paraburkholderia phenazinium</name>
    <dbReference type="NCBI Taxonomy" id="60549"/>
    <lineage>
        <taxon>Bacteria</taxon>
        <taxon>Pseudomonadati</taxon>
        <taxon>Pseudomonadota</taxon>
        <taxon>Betaproteobacteria</taxon>
        <taxon>Burkholderiales</taxon>
        <taxon>Burkholderiaceae</taxon>
        <taxon>Paraburkholderia</taxon>
    </lineage>
</organism>
<feature type="transmembrane region" description="Helical" evidence="1">
    <location>
        <begin position="45"/>
        <end position="66"/>
    </location>
</feature>
<gene>
    <name evidence="2" type="ORF">SAMN05216466_122121</name>
</gene>
<dbReference type="Proteomes" id="UP000199706">
    <property type="component" value="Unassembled WGS sequence"/>
</dbReference>
<evidence type="ECO:0000256" key="1">
    <source>
        <dbReference type="SAM" id="Phobius"/>
    </source>
</evidence>
<accession>A0A1G8KFQ1</accession>
<name>A0A1G8KFQ1_9BURK</name>
<dbReference type="EMBL" id="FNCJ01000022">
    <property type="protein sequence ID" value="SDI42251.1"/>
    <property type="molecule type" value="Genomic_DNA"/>
</dbReference>
<proteinExistence type="predicted"/>
<keyword evidence="1" id="KW-1133">Transmembrane helix</keyword>
<reference evidence="2 3" key="1">
    <citation type="submission" date="2016-10" db="EMBL/GenBank/DDBJ databases">
        <authorList>
            <person name="de Groot N.N."/>
        </authorList>
    </citation>
    <scope>NUCLEOTIDE SEQUENCE [LARGE SCALE GENOMIC DNA]</scope>
    <source>
        <strain evidence="2 3">LMG 2247</strain>
    </source>
</reference>